<feature type="region of interest" description="Disordered" evidence="1">
    <location>
        <begin position="53"/>
        <end position="100"/>
    </location>
</feature>
<feature type="compositionally biased region" description="Polar residues" evidence="1">
    <location>
        <begin position="66"/>
        <end position="85"/>
    </location>
</feature>
<feature type="compositionally biased region" description="Acidic residues" evidence="1">
    <location>
        <begin position="585"/>
        <end position="601"/>
    </location>
</feature>
<dbReference type="InParanoid" id="A0A2J6T0Q2"/>
<evidence type="ECO:0000256" key="1">
    <source>
        <dbReference type="SAM" id="MobiDB-lite"/>
    </source>
</evidence>
<organism evidence="2 3">
    <name type="scientific">Hyaloscypha bicolor E</name>
    <dbReference type="NCBI Taxonomy" id="1095630"/>
    <lineage>
        <taxon>Eukaryota</taxon>
        <taxon>Fungi</taxon>
        <taxon>Dikarya</taxon>
        <taxon>Ascomycota</taxon>
        <taxon>Pezizomycotina</taxon>
        <taxon>Leotiomycetes</taxon>
        <taxon>Helotiales</taxon>
        <taxon>Hyaloscyphaceae</taxon>
        <taxon>Hyaloscypha</taxon>
        <taxon>Hyaloscypha bicolor</taxon>
    </lineage>
</organism>
<protein>
    <submittedName>
        <fullName evidence="2">Uncharacterized protein</fullName>
    </submittedName>
</protein>
<gene>
    <name evidence="2" type="ORF">K444DRAFT_69550</name>
</gene>
<dbReference type="GeneID" id="36595958"/>
<sequence length="601" mass="68816">MPNFTPKRNISKPVDIAWTESQVDTQTTSTTKNNAIGPNKRTKLVKLLTDALKSNKASHQGGDHVQASQASASESIVNPNDNTKATGIETDNTNDNTKSNKIVPTLKEKQEQAWKLIHERHNQRTSLVDHFNNLRKPSPLEPGFRSLSPGAKNRSDAYHRFLQRGAFSKVNAIVGKRREMIRQNSCCKDKSCTENCCADKSDKKFTKATRDPKNQHLYASLRALGEEVSQWQVRVNHKHTDIVGAAMKNIYPEEVWLEDQKIIAGNWESLEWVKGQMEEKLESMGPSFKEIEWAEEMARIEEQERLEAEKSSAIIDDATESDIGSDDELDESEDEGEFPHLYTDIPTPPRSPMEVPTEEYRATDRSKALFQLLNGPMTPPLTPIIEDDEPASQTSEFFNPDDIEYLEPGEAFEIAEPTVIKEKNELRLINALITDLSEEFMKYRNITDKHFGDDFWYAANPEPEQMSQHNTCSWRLHHISDSVKDVLLEATQIAPDLRVTDPEGNVYTLEEVTPIMDEYFANHVAKREAFQEEQEDYLYQSGQETDGQFYARQEHLKQWEDEFRQKDELLAMKDKLAEPEAANQMEEEIDFEEGATWDETP</sequence>
<dbReference type="OrthoDB" id="3540711at2759"/>
<name>A0A2J6T0Q2_9HELO</name>
<keyword evidence="3" id="KW-1185">Reference proteome</keyword>
<accession>A0A2J6T0Q2</accession>
<dbReference type="AlphaFoldDB" id="A0A2J6T0Q2"/>
<evidence type="ECO:0000313" key="2">
    <source>
        <dbReference type="EMBL" id="PMD56605.1"/>
    </source>
</evidence>
<dbReference type="Proteomes" id="UP000235371">
    <property type="component" value="Unassembled WGS sequence"/>
</dbReference>
<feature type="region of interest" description="Disordered" evidence="1">
    <location>
        <begin position="576"/>
        <end position="601"/>
    </location>
</feature>
<dbReference type="EMBL" id="KZ613848">
    <property type="protein sequence ID" value="PMD56605.1"/>
    <property type="molecule type" value="Genomic_DNA"/>
</dbReference>
<feature type="compositionally biased region" description="Acidic residues" evidence="1">
    <location>
        <begin position="317"/>
        <end position="336"/>
    </location>
</feature>
<feature type="region of interest" description="Disordered" evidence="1">
    <location>
        <begin position="316"/>
        <end position="355"/>
    </location>
</feature>
<dbReference type="RefSeq" id="XP_024733509.1">
    <property type="nucleotide sequence ID" value="XM_024887882.1"/>
</dbReference>
<evidence type="ECO:0000313" key="3">
    <source>
        <dbReference type="Proteomes" id="UP000235371"/>
    </source>
</evidence>
<feature type="compositionally biased region" description="Polar residues" evidence="1">
    <location>
        <begin position="19"/>
        <end position="36"/>
    </location>
</feature>
<proteinExistence type="predicted"/>
<feature type="region of interest" description="Disordered" evidence="1">
    <location>
        <begin position="1"/>
        <end position="37"/>
    </location>
</feature>
<reference evidence="2 3" key="1">
    <citation type="submission" date="2016-04" db="EMBL/GenBank/DDBJ databases">
        <title>A degradative enzymes factory behind the ericoid mycorrhizal symbiosis.</title>
        <authorList>
            <consortium name="DOE Joint Genome Institute"/>
            <person name="Martino E."/>
            <person name="Morin E."/>
            <person name="Grelet G."/>
            <person name="Kuo A."/>
            <person name="Kohler A."/>
            <person name="Daghino S."/>
            <person name="Barry K."/>
            <person name="Choi C."/>
            <person name="Cichocki N."/>
            <person name="Clum A."/>
            <person name="Copeland A."/>
            <person name="Hainaut M."/>
            <person name="Haridas S."/>
            <person name="Labutti K."/>
            <person name="Lindquist E."/>
            <person name="Lipzen A."/>
            <person name="Khouja H.-R."/>
            <person name="Murat C."/>
            <person name="Ohm R."/>
            <person name="Olson A."/>
            <person name="Spatafora J."/>
            <person name="Veneault-Fourrey C."/>
            <person name="Henrissat B."/>
            <person name="Grigoriev I."/>
            <person name="Martin F."/>
            <person name="Perotto S."/>
        </authorList>
    </citation>
    <scope>NUCLEOTIDE SEQUENCE [LARGE SCALE GENOMIC DNA]</scope>
    <source>
        <strain evidence="2 3">E</strain>
    </source>
</reference>